<proteinExistence type="predicted"/>
<keyword evidence="2 7" id="KW-0812">Transmembrane</keyword>
<accession>A0A438KNY9</accession>
<dbReference type="InterPro" id="IPR043502">
    <property type="entry name" value="DNA/RNA_pol_sf"/>
</dbReference>
<evidence type="ECO:0000256" key="2">
    <source>
        <dbReference type="ARBA" id="ARBA00022692"/>
    </source>
</evidence>
<comment type="caution">
    <text evidence="11">The sequence shown here is derived from an EMBL/GenBank/DDBJ whole genome shotgun (WGS) entry which is preliminary data.</text>
</comment>
<feature type="region of interest" description="Disordered" evidence="6">
    <location>
        <begin position="1186"/>
        <end position="1206"/>
    </location>
</feature>
<dbReference type="InterPro" id="IPR024788">
    <property type="entry name" value="Malectin-like_Carb-bd_dom"/>
</dbReference>
<evidence type="ECO:0000256" key="3">
    <source>
        <dbReference type="ARBA" id="ARBA00022729"/>
    </source>
</evidence>
<comment type="subcellular location">
    <subcellularLocation>
        <location evidence="1">Membrane</location>
        <topology evidence="1">Single-pass membrane protein</topology>
    </subcellularLocation>
</comment>
<dbReference type="PANTHER" id="PTHR45631:SF44">
    <property type="entry name" value="CARBOHYDRATE-BINDING PROTEIN OF THE ER PROTEIN"/>
    <property type="match status" value="1"/>
</dbReference>
<feature type="compositionally biased region" description="Polar residues" evidence="6">
    <location>
        <begin position="1186"/>
        <end position="1204"/>
    </location>
</feature>
<name>A0A438KNY9_VITVI</name>
<evidence type="ECO:0000256" key="5">
    <source>
        <dbReference type="ARBA" id="ARBA00023136"/>
    </source>
</evidence>
<organism evidence="11 12">
    <name type="scientific">Vitis vinifera</name>
    <name type="common">Grape</name>
    <dbReference type="NCBI Taxonomy" id="29760"/>
    <lineage>
        <taxon>Eukaryota</taxon>
        <taxon>Viridiplantae</taxon>
        <taxon>Streptophyta</taxon>
        <taxon>Embryophyta</taxon>
        <taxon>Tracheophyta</taxon>
        <taxon>Spermatophyta</taxon>
        <taxon>Magnoliopsida</taxon>
        <taxon>eudicotyledons</taxon>
        <taxon>Gunneridae</taxon>
        <taxon>Pentapetalae</taxon>
        <taxon>rosids</taxon>
        <taxon>Vitales</taxon>
        <taxon>Vitaceae</taxon>
        <taxon>Viteae</taxon>
        <taxon>Vitis</taxon>
    </lineage>
</organism>
<evidence type="ECO:0000259" key="8">
    <source>
        <dbReference type="Pfam" id="PF07727"/>
    </source>
</evidence>
<gene>
    <name evidence="11" type="primary">RE1_560</name>
    <name evidence="11" type="ORF">CK203_008212</name>
</gene>
<dbReference type="InterPro" id="IPR032675">
    <property type="entry name" value="LRR_dom_sf"/>
</dbReference>
<dbReference type="Pfam" id="PF07727">
    <property type="entry name" value="RVT_2"/>
    <property type="match status" value="1"/>
</dbReference>
<dbReference type="InterPro" id="IPR013103">
    <property type="entry name" value="RVT_2"/>
</dbReference>
<evidence type="ECO:0000256" key="4">
    <source>
        <dbReference type="ARBA" id="ARBA00022989"/>
    </source>
</evidence>
<feature type="domain" description="Malectin-like" evidence="9">
    <location>
        <begin position="975"/>
        <end position="1028"/>
    </location>
</feature>
<evidence type="ECO:0000313" key="12">
    <source>
        <dbReference type="Proteomes" id="UP000288805"/>
    </source>
</evidence>
<feature type="transmembrane region" description="Helical" evidence="7">
    <location>
        <begin position="1438"/>
        <end position="1460"/>
    </location>
</feature>
<protein>
    <submittedName>
        <fullName evidence="11">Retrovirus-related Pol polyprotein from transposon RE1</fullName>
    </submittedName>
</protein>
<dbReference type="Pfam" id="PF13976">
    <property type="entry name" value="gag_pre-integrs"/>
    <property type="match status" value="1"/>
</dbReference>
<feature type="region of interest" description="Disordered" evidence="6">
    <location>
        <begin position="1522"/>
        <end position="1568"/>
    </location>
</feature>
<evidence type="ECO:0000259" key="10">
    <source>
        <dbReference type="Pfam" id="PF13976"/>
    </source>
</evidence>
<feature type="compositionally biased region" description="Basic and acidic residues" evidence="6">
    <location>
        <begin position="1522"/>
        <end position="1544"/>
    </location>
</feature>
<feature type="domain" description="GAG-pre-integrase" evidence="10">
    <location>
        <begin position="224"/>
        <end position="273"/>
    </location>
</feature>
<keyword evidence="3" id="KW-0732">Signal</keyword>
<dbReference type="Pfam" id="PF12819">
    <property type="entry name" value="Malectin_like"/>
    <property type="match status" value="2"/>
</dbReference>
<evidence type="ECO:0000313" key="11">
    <source>
        <dbReference type="EMBL" id="RVX22919.1"/>
    </source>
</evidence>
<reference evidence="11 12" key="1">
    <citation type="journal article" date="2018" name="PLoS Genet.">
        <title>Population sequencing reveals clonal diversity and ancestral inbreeding in the grapevine cultivar Chardonnay.</title>
        <authorList>
            <person name="Roach M.J."/>
            <person name="Johnson D.L."/>
            <person name="Bohlmann J."/>
            <person name="van Vuuren H.J."/>
            <person name="Jones S.J."/>
            <person name="Pretorius I.S."/>
            <person name="Schmidt S.A."/>
            <person name="Borneman A.R."/>
        </authorList>
    </citation>
    <scope>NUCLEOTIDE SEQUENCE [LARGE SCALE GENOMIC DNA]</scope>
    <source>
        <strain evidence="12">cv. Chardonnay</strain>
        <tissue evidence="11">Leaf</tissue>
    </source>
</reference>
<dbReference type="SUPFAM" id="SSF52058">
    <property type="entry name" value="L domain-like"/>
    <property type="match status" value="1"/>
</dbReference>
<dbReference type="CDD" id="cd09272">
    <property type="entry name" value="RNase_HI_RT_Ty1"/>
    <property type="match status" value="1"/>
</dbReference>
<dbReference type="PANTHER" id="PTHR45631">
    <property type="entry name" value="OS07G0107800 PROTEIN-RELATED"/>
    <property type="match status" value="1"/>
</dbReference>
<feature type="domain" description="Malectin-like" evidence="9">
    <location>
        <begin position="846"/>
        <end position="965"/>
    </location>
</feature>
<dbReference type="EMBL" id="QGNW01000002">
    <property type="protein sequence ID" value="RVX22919.1"/>
    <property type="molecule type" value="Genomic_DNA"/>
</dbReference>
<sequence>MDPEHFHSSISNLLGSFDDAKSAWDMLTKRYSTTHGSMKYQLWLNCINSGKNRGNPSMTIMIASLHLGPNDLSDPTWGCSHHSWSAVKSQSCSSLDTAVNELVREEARLATLQAQNKLNQSSQANQQKFCNYCKRPGHTIETCYRRNKSTAAVANTAPTPPTVSTSQSSGSTINLSSTELQEIIAQAVRMDPRTGQELGTGPRVGRMFPVNNLHLPPVAPVSVAAATAAVSSLPSLALWHSRLGHAPSSRVQQLVSRGLLGSVSKDNFDCTSCTSQQNGRAERKLRHILDTTPYERLFGSPPNYHHLRSFGSACLFFFSLMSTTNLSLDLDSVVFGYGETQKGYRCYDPVSHRLRKSFHESLVPSTNTFDLHLDFSPDIFDASPRQVADEQIIHELPHFEPGSPAPALPEDPPQDIPPRHSTRIAMKEELDALTKNHTWDLVTLPPGQSVVGCKWIYKIKTRSDGSVERYKARLVAKGFTQEYGIDYEETFAPVARISSVCALLAVAAARKWDLFQMDVKNAFLNGDLSEEVYMQPPPGLSIESNKVCHLRRALYGLKQAPRAWFAKFSSTIFRLGYTASPYDSALFLRRTDKGTILLLLYVDDMIITGDDLSGIQELKDFLSQQFEMKDLGHLSYFLGLEITHSTDGLYITQAKRLVGSLVYLTVTRPDISYAVHQVSQYLSAPRSTHYAAVLRILRYLKDADWEGDPTDRRSTTGYCFLLGSSLISWQSKKQTFVARSSTKAEYRALADTTSELLWLRWLLKDLGVSTSSATPLYCDNQSAIHIAHNDVFHERTKHIEIDCHFIRYHLLHGALKLFSVSSKDQLADIFTKSLPKRRTRDLVDNLNFYYGNYDQKSSPPTFALQFDGNPWATVVTSSDLVIYYEAIYAVKGDSTSVCVAQTHANQFPFISALEMASLGSNMYSSLDSNYALFLRRRVAFGANETISDAYDRIWVPGVAVNGLTAVTSDALVIDNDNPVSNPIIPPYQEVLEVTITNLTASSNNNLSLVATSDSTLPPLINALEIFSISNELTDGTDSNDVEQLASLQVLYPILRQWGGDPCLPSPFTWDWVNCSTDATPRVTALYLSGFELYSSFPDLSSMDALEIIDLHNNSLEGDIPDYLGTMPNLKQLKLYDNSINHPLLSRNLADNDFSGTLPTSISNDKNLKLIVTGNKNLCISGKSCQTSDTNTGTSFDDPEFTTSSGKKKSNNLPAILGSTIPTFFLFWAIVGVFIIVRQRRKAAAVTAMSAAAVVPAKGIRTGCPDTPSDGFVSHGVSRSIIILRTTVRTMVGDAAVRDRGKILVWLCGKKWLQKRLFHLPGQRGWRKGDRQINVKEFRERFHPMTYYRLVNEEAAMPTEKGEKTYPLHKGTIQRGAPVPSAGVVQGIPPLLSDSTHLHSSQPCPGADGMQHHQHAVQPRPYATGSNCQIRQREGRRGWWRLGWMGGAIGIVEAFFSELYLKNSGFGIEGPPCGLGGKGVLCLGRPGAQEYVINILPRKLAKDEIVPGEHYTVKELPLYQEAKEADAERRRKLLEERSEKNEGTIRKAPGQKRGPDSPPKKTSGKRGSW</sequence>
<feature type="transmembrane region" description="Helical" evidence="7">
    <location>
        <begin position="1212"/>
        <end position="1236"/>
    </location>
</feature>
<evidence type="ECO:0000259" key="9">
    <source>
        <dbReference type="Pfam" id="PF12819"/>
    </source>
</evidence>
<dbReference type="Gene3D" id="3.80.10.10">
    <property type="entry name" value="Ribonuclease Inhibitor"/>
    <property type="match status" value="1"/>
</dbReference>
<dbReference type="SUPFAM" id="SSF56672">
    <property type="entry name" value="DNA/RNA polymerases"/>
    <property type="match status" value="1"/>
</dbReference>
<dbReference type="Proteomes" id="UP000288805">
    <property type="component" value="Unassembled WGS sequence"/>
</dbReference>
<feature type="domain" description="Reverse transcriptase Ty1/copia-type" evidence="8">
    <location>
        <begin position="436"/>
        <end position="655"/>
    </location>
</feature>
<dbReference type="InterPro" id="IPR025724">
    <property type="entry name" value="GAG-pre-integrase_dom"/>
</dbReference>
<keyword evidence="4 7" id="KW-1133">Transmembrane helix</keyword>
<evidence type="ECO:0000256" key="7">
    <source>
        <dbReference type="SAM" id="Phobius"/>
    </source>
</evidence>
<dbReference type="GO" id="GO:0016020">
    <property type="term" value="C:membrane"/>
    <property type="evidence" value="ECO:0007669"/>
    <property type="project" value="UniProtKB-SubCell"/>
</dbReference>
<evidence type="ECO:0000256" key="1">
    <source>
        <dbReference type="ARBA" id="ARBA00004167"/>
    </source>
</evidence>
<evidence type="ECO:0000256" key="6">
    <source>
        <dbReference type="SAM" id="MobiDB-lite"/>
    </source>
</evidence>
<keyword evidence="5 7" id="KW-0472">Membrane</keyword>